<feature type="transmembrane region" description="Helical" evidence="6">
    <location>
        <begin position="229"/>
        <end position="253"/>
    </location>
</feature>
<dbReference type="FunCoup" id="A0A2V0P1J5">
    <property type="interactions" value="32"/>
</dbReference>
<feature type="transmembrane region" description="Helical" evidence="6">
    <location>
        <begin position="207"/>
        <end position="223"/>
    </location>
</feature>
<feature type="transmembrane region" description="Helical" evidence="6">
    <location>
        <begin position="402"/>
        <end position="421"/>
    </location>
</feature>
<dbReference type="AlphaFoldDB" id="A0A2V0P1J5"/>
<feature type="transmembrane region" description="Helical" evidence="6">
    <location>
        <begin position="294"/>
        <end position="312"/>
    </location>
</feature>
<dbReference type="InParanoid" id="A0A2V0P1J5"/>
<feature type="transmembrane region" description="Helical" evidence="6">
    <location>
        <begin position="376"/>
        <end position="396"/>
    </location>
</feature>
<evidence type="ECO:0000256" key="4">
    <source>
        <dbReference type="ARBA" id="ARBA00023136"/>
    </source>
</evidence>
<comment type="caution">
    <text evidence="8">The sequence shown here is derived from an EMBL/GenBank/DDBJ whole genome shotgun (WGS) entry which is preliminary data.</text>
</comment>
<dbReference type="OrthoDB" id="3936150at2759"/>
<dbReference type="InterPro" id="IPR005828">
    <property type="entry name" value="MFS_sugar_transport-like"/>
</dbReference>
<feature type="transmembrane region" description="Helical" evidence="6">
    <location>
        <begin position="183"/>
        <end position="200"/>
    </location>
</feature>
<comment type="subcellular location">
    <subcellularLocation>
        <location evidence="1">Membrane</location>
        <topology evidence="1">Multi-pass membrane protein</topology>
    </subcellularLocation>
</comment>
<evidence type="ECO:0000313" key="8">
    <source>
        <dbReference type="EMBL" id="GBF93751.1"/>
    </source>
</evidence>
<dbReference type="Gene3D" id="1.20.1250.20">
    <property type="entry name" value="MFS general substrate transporter like domains"/>
    <property type="match status" value="1"/>
</dbReference>
<evidence type="ECO:0000256" key="3">
    <source>
        <dbReference type="ARBA" id="ARBA00022989"/>
    </source>
</evidence>
<keyword evidence="9" id="KW-1185">Reference proteome</keyword>
<feature type="transmembrane region" description="Helical" evidence="6">
    <location>
        <begin position="91"/>
        <end position="113"/>
    </location>
</feature>
<feature type="transmembrane region" description="Helical" evidence="6">
    <location>
        <begin position="265"/>
        <end position="288"/>
    </location>
</feature>
<organism evidence="8 9">
    <name type="scientific">Raphidocelis subcapitata</name>
    <dbReference type="NCBI Taxonomy" id="307507"/>
    <lineage>
        <taxon>Eukaryota</taxon>
        <taxon>Viridiplantae</taxon>
        <taxon>Chlorophyta</taxon>
        <taxon>core chlorophytes</taxon>
        <taxon>Chlorophyceae</taxon>
        <taxon>CS clade</taxon>
        <taxon>Sphaeropleales</taxon>
        <taxon>Selenastraceae</taxon>
        <taxon>Raphidocelis</taxon>
    </lineage>
</organism>
<feature type="region of interest" description="Disordered" evidence="5">
    <location>
        <begin position="1"/>
        <end position="39"/>
    </location>
</feature>
<dbReference type="Pfam" id="PF00083">
    <property type="entry name" value="Sugar_tr"/>
    <property type="match status" value="1"/>
</dbReference>
<dbReference type="PANTHER" id="PTHR24064">
    <property type="entry name" value="SOLUTE CARRIER FAMILY 22 MEMBER"/>
    <property type="match status" value="1"/>
</dbReference>
<dbReference type="InterPro" id="IPR020846">
    <property type="entry name" value="MFS_dom"/>
</dbReference>
<feature type="compositionally biased region" description="Gly residues" evidence="5">
    <location>
        <begin position="597"/>
        <end position="612"/>
    </location>
</feature>
<dbReference type="GO" id="GO:0016020">
    <property type="term" value="C:membrane"/>
    <property type="evidence" value="ECO:0007669"/>
    <property type="project" value="UniProtKB-SubCell"/>
</dbReference>
<reference evidence="8 9" key="1">
    <citation type="journal article" date="2018" name="Sci. Rep.">
        <title>Raphidocelis subcapitata (=Pseudokirchneriella subcapitata) provides an insight into genome evolution and environmental adaptations in the Sphaeropleales.</title>
        <authorList>
            <person name="Suzuki S."/>
            <person name="Yamaguchi H."/>
            <person name="Nakajima N."/>
            <person name="Kawachi M."/>
        </authorList>
    </citation>
    <scope>NUCLEOTIDE SEQUENCE [LARGE SCALE GENOMIC DNA]</scope>
    <source>
        <strain evidence="8 9">NIES-35</strain>
    </source>
</reference>
<gene>
    <name evidence="8" type="ORF">Rsub_06083</name>
</gene>
<accession>A0A2V0P1J5</accession>
<evidence type="ECO:0000313" key="9">
    <source>
        <dbReference type="Proteomes" id="UP000247498"/>
    </source>
</evidence>
<sequence>MVSAAGPRSAGAQEGPRAPAAFHDGQGAPQGDGGHVGAAPAPAVQAAAPAADAAAAQSAAGGVAALPSASVGLTYDQALAQYVGDFGRGQILNFVLASLVWIPNAMLILQLVFSMGTPVRDRAWACTDAADAACAAVLASGSPEEGFCALRREQWAWTRPAATLVSQFDLVCRDAWKSQASNSFFFVGYLIGSGLFGQLSDAYGRKICMFGAAVISAVFAAAGTACPNYWGWLAVRALSGVGAAGTALGAYIVATEAIGERWRGAMGIATQIFFIFGEFLLVAAAAAFPTWRGQAFAVAVVNAAALLLWPLIPESGRWLLVQGRKAEALRVLERFARLNGTRPPDRALADMAPAGGGQRLTLGSALRDWHIARRSLVLAYAWMVICMTYYGISFALTSLGGSLAVSFMVSSVAELPSYLFAGWAIDRFGRHNTMGGTMLLGGAACIGCAFMPAGGGQMALASIGKFGVAGAFAIASIYTSELFPTLIRSAVLGAVNQAARVGGIVAPFIALAGSTSNSGLVPFLTFGAACVLGGLLIFTLPETLGAPLPDTMADMGVIASIFTHGTLKKGLKAAAASMFKVRVKLPGRGGSRWSRLAGGGGSGGKAGGGGRSGKQRSVWTEDEVGILEEEGEAAAAREDGEAVIIAAHRPAAEDGSQPGSGGGGGGKGGPAARV</sequence>
<evidence type="ECO:0000256" key="2">
    <source>
        <dbReference type="ARBA" id="ARBA00022692"/>
    </source>
</evidence>
<feature type="region of interest" description="Disordered" evidence="5">
    <location>
        <begin position="591"/>
        <end position="618"/>
    </location>
</feature>
<evidence type="ECO:0000256" key="6">
    <source>
        <dbReference type="SAM" id="Phobius"/>
    </source>
</evidence>
<keyword evidence="2 6" id="KW-0812">Transmembrane</keyword>
<feature type="transmembrane region" description="Helical" evidence="6">
    <location>
        <begin position="433"/>
        <end position="453"/>
    </location>
</feature>
<feature type="transmembrane region" description="Helical" evidence="6">
    <location>
        <begin position="519"/>
        <end position="540"/>
    </location>
</feature>
<keyword evidence="4 6" id="KW-0472">Membrane</keyword>
<proteinExistence type="predicted"/>
<dbReference type="EMBL" id="BDRX01000044">
    <property type="protein sequence ID" value="GBF93751.1"/>
    <property type="molecule type" value="Genomic_DNA"/>
</dbReference>
<dbReference type="STRING" id="307507.A0A2V0P1J5"/>
<evidence type="ECO:0000256" key="1">
    <source>
        <dbReference type="ARBA" id="ARBA00004141"/>
    </source>
</evidence>
<feature type="region of interest" description="Disordered" evidence="5">
    <location>
        <begin position="648"/>
        <end position="674"/>
    </location>
</feature>
<protein>
    <submittedName>
        <fullName evidence="8">Organic cation carnitine transporter-like</fullName>
    </submittedName>
</protein>
<name>A0A2V0P1J5_9CHLO</name>
<feature type="domain" description="Major facilitator superfamily (MFS) profile" evidence="7">
    <location>
        <begin position="90"/>
        <end position="545"/>
    </location>
</feature>
<evidence type="ECO:0000256" key="5">
    <source>
        <dbReference type="SAM" id="MobiDB-lite"/>
    </source>
</evidence>
<evidence type="ECO:0000259" key="7">
    <source>
        <dbReference type="PROSITE" id="PS50850"/>
    </source>
</evidence>
<dbReference type="SUPFAM" id="SSF103473">
    <property type="entry name" value="MFS general substrate transporter"/>
    <property type="match status" value="1"/>
</dbReference>
<dbReference type="Proteomes" id="UP000247498">
    <property type="component" value="Unassembled WGS sequence"/>
</dbReference>
<feature type="compositionally biased region" description="Gly residues" evidence="5">
    <location>
        <begin position="658"/>
        <end position="674"/>
    </location>
</feature>
<dbReference type="CDD" id="cd17317">
    <property type="entry name" value="MFS_SLC22"/>
    <property type="match status" value="1"/>
</dbReference>
<dbReference type="PROSITE" id="PS50850">
    <property type="entry name" value="MFS"/>
    <property type="match status" value="1"/>
</dbReference>
<dbReference type="InterPro" id="IPR036259">
    <property type="entry name" value="MFS_trans_sf"/>
</dbReference>
<keyword evidence="3 6" id="KW-1133">Transmembrane helix</keyword>
<dbReference type="GO" id="GO:0022857">
    <property type="term" value="F:transmembrane transporter activity"/>
    <property type="evidence" value="ECO:0007669"/>
    <property type="project" value="InterPro"/>
</dbReference>